<feature type="compositionally biased region" description="Basic residues" evidence="8">
    <location>
        <begin position="190"/>
        <end position="200"/>
    </location>
</feature>
<evidence type="ECO:0000256" key="2">
    <source>
        <dbReference type="ARBA" id="ARBA00022737"/>
    </source>
</evidence>
<dbReference type="Pfam" id="PF14835">
    <property type="entry name" value="zf-RING_6"/>
    <property type="match status" value="1"/>
</dbReference>
<dbReference type="PANTHER" id="PTHR24171">
    <property type="entry name" value="ANKYRIN REPEAT DOMAIN-CONTAINING PROTEIN 39-RELATED"/>
    <property type="match status" value="1"/>
</dbReference>
<keyword evidence="4" id="KW-0862">Zinc</keyword>
<evidence type="ECO:0000259" key="9">
    <source>
        <dbReference type="PROSITE" id="PS50089"/>
    </source>
</evidence>
<keyword evidence="2" id="KW-0677">Repeat</keyword>
<proteinExistence type="predicted"/>
<dbReference type="InterPro" id="IPR002110">
    <property type="entry name" value="Ankyrin_rpt"/>
</dbReference>
<feature type="repeat" description="ANK" evidence="6">
    <location>
        <begin position="478"/>
        <end position="510"/>
    </location>
</feature>
<gene>
    <name evidence="11" type="ORF">GDO78_002761</name>
</gene>
<feature type="compositionally biased region" description="Polar residues" evidence="8">
    <location>
        <begin position="425"/>
        <end position="438"/>
    </location>
</feature>
<dbReference type="SMART" id="SM00248">
    <property type="entry name" value="ANK"/>
    <property type="match status" value="3"/>
</dbReference>
<dbReference type="InterPro" id="IPR013083">
    <property type="entry name" value="Znf_RING/FYVE/PHD"/>
</dbReference>
<dbReference type="CDD" id="cd17734">
    <property type="entry name" value="BRCT_Bard1_rpt1"/>
    <property type="match status" value="1"/>
</dbReference>
<evidence type="ECO:0000313" key="12">
    <source>
        <dbReference type="Proteomes" id="UP000770717"/>
    </source>
</evidence>
<dbReference type="GO" id="GO:0004842">
    <property type="term" value="F:ubiquitin-protein transferase activity"/>
    <property type="evidence" value="ECO:0007669"/>
    <property type="project" value="TreeGrafter"/>
</dbReference>
<dbReference type="PROSITE" id="PS50089">
    <property type="entry name" value="ZF_RING_2"/>
    <property type="match status" value="1"/>
</dbReference>
<dbReference type="PROSITE" id="PS50172">
    <property type="entry name" value="BRCT"/>
    <property type="match status" value="2"/>
</dbReference>
<evidence type="ECO:0000313" key="11">
    <source>
        <dbReference type="EMBL" id="KAG9477528.1"/>
    </source>
</evidence>
<feature type="domain" description="RING-type" evidence="9">
    <location>
        <begin position="42"/>
        <end position="79"/>
    </location>
</feature>
<sequence length="795" mass="88659">MPLSIRSGNRPADAAAGCTMKGLTDWTRTRTALLELQGRLRCSVCLSLLKEPVCLGGCEHVFCRTCVDGSVGNECPVCHTPAWVKDVQINRQLDNIIQLCSKLHNLLDKGKNDGNKMDLCQDASLKQSTTEGESKKKQIKMWFSPRRGKVRYVLEREENGQQISSNCEQAPLPSTYEFVSSPPIVEPAKKKTRKGRKTKKQQLEGINQKWGIGTENENTNHLRENNHRDSSRSVSFCSPPHVFEMQDDEDDEQESNNETNELIKSNPEKTGLKLENHWEENTTEINNMKENPAVKSDEPVPSGLLTLGALQETHNSCDQNQENGHKESQLDDSVEEQPGHEKSLQHTQLTNVSSGRIKREKTPRKRKHFSSASPNSSATKRPRKAKLDDPKSEDDAGGLGKVRKSPKADTNFKPHSTPDARRRSQLGSNIPTSPSNGSFAKKNHKGETMLHVASIKGNAQAVEELLKSGANPNVKDNAGWTPLHEACNHGHTDVVEVLLQHQALVNTTGYQNDSPLHDAVKNGHTAIVQLLLQHGASQDAVNIFGLRPVDYAETEEIKSALLKTQTKKQLCSPGPTQKAVQCREGSLLISASGLSASQRTELNKLVSLLKAEMCPNYTSSVTHIIVGEEPMLRTMKCMMGILSGCWILRCAWVKACLETRRREPEELHEVERGPRTARLNREQMLPSLLDGCHFYFLGCFKEHKKEDLIELVKAAGGQILIRQPKPDSDVTQTINTVAYHADADSDQRFCTQYIIYDKTSKFIPGRVRQGKVWFAPSTWLIECITSFHLLPVPQT</sequence>
<keyword evidence="3 7" id="KW-0863">Zinc-finger</keyword>
<dbReference type="CDD" id="cd16496">
    <property type="entry name" value="RING-HC_BARD1"/>
    <property type="match status" value="1"/>
</dbReference>
<feature type="region of interest" description="Disordered" evidence="8">
    <location>
        <begin position="188"/>
        <end position="272"/>
    </location>
</feature>
<feature type="domain" description="BRCT" evidence="10">
    <location>
        <begin position="586"/>
        <end position="670"/>
    </location>
</feature>
<dbReference type="CDD" id="cd17720">
    <property type="entry name" value="BRCT_Bard1_rpt2"/>
    <property type="match status" value="1"/>
</dbReference>
<keyword evidence="12" id="KW-1185">Reference proteome</keyword>
<dbReference type="Gene3D" id="3.40.50.10190">
    <property type="entry name" value="BRCT domain"/>
    <property type="match status" value="2"/>
</dbReference>
<dbReference type="GO" id="GO:0085020">
    <property type="term" value="P:protein K6-linked ubiquitination"/>
    <property type="evidence" value="ECO:0007669"/>
    <property type="project" value="TreeGrafter"/>
</dbReference>
<dbReference type="InterPro" id="IPR001841">
    <property type="entry name" value="Znf_RING"/>
</dbReference>
<keyword evidence="1" id="KW-0479">Metal-binding</keyword>
<evidence type="ECO:0000259" key="10">
    <source>
        <dbReference type="PROSITE" id="PS50172"/>
    </source>
</evidence>
<dbReference type="InterPro" id="IPR017907">
    <property type="entry name" value="Znf_RING_CS"/>
</dbReference>
<feature type="compositionally biased region" description="Polar residues" evidence="8">
    <location>
        <begin position="370"/>
        <end position="379"/>
    </location>
</feature>
<dbReference type="SMART" id="SM00292">
    <property type="entry name" value="BRCT"/>
    <property type="match status" value="2"/>
</dbReference>
<dbReference type="Pfam" id="PF00533">
    <property type="entry name" value="BRCT"/>
    <property type="match status" value="1"/>
</dbReference>
<evidence type="ECO:0000256" key="8">
    <source>
        <dbReference type="SAM" id="MobiDB-lite"/>
    </source>
</evidence>
<dbReference type="InterPro" id="IPR036770">
    <property type="entry name" value="Ankyrin_rpt-contain_sf"/>
</dbReference>
<dbReference type="InterPro" id="IPR039503">
    <property type="entry name" value="BARD1_Znf-RING"/>
</dbReference>
<dbReference type="Pfam" id="PF12796">
    <property type="entry name" value="Ank_2"/>
    <property type="match status" value="1"/>
</dbReference>
<dbReference type="GO" id="GO:0070531">
    <property type="term" value="C:BRCA1-A complex"/>
    <property type="evidence" value="ECO:0007669"/>
    <property type="project" value="TreeGrafter"/>
</dbReference>
<dbReference type="AlphaFoldDB" id="A0A8J6K1I7"/>
<evidence type="ECO:0000256" key="4">
    <source>
        <dbReference type="ARBA" id="ARBA00022833"/>
    </source>
</evidence>
<feature type="domain" description="BRCT" evidence="10">
    <location>
        <begin position="684"/>
        <end position="795"/>
    </location>
</feature>
<dbReference type="Gene3D" id="1.25.40.20">
    <property type="entry name" value="Ankyrin repeat-containing domain"/>
    <property type="match status" value="1"/>
</dbReference>
<keyword evidence="5 6" id="KW-0040">ANK repeat</keyword>
<dbReference type="PROSITE" id="PS50297">
    <property type="entry name" value="ANK_REP_REGION"/>
    <property type="match status" value="3"/>
</dbReference>
<feature type="compositionally biased region" description="Basic and acidic residues" evidence="8">
    <location>
        <begin position="385"/>
        <end position="394"/>
    </location>
</feature>
<dbReference type="OrthoDB" id="2384350at2759"/>
<dbReference type="SUPFAM" id="SSF52113">
    <property type="entry name" value="BRCT domain"/>
    <property type="match status" value="2"/>
</dbReference>
<dbReference type="InterPro" id="IPR036420">
    <property type="entry name" value="BRCT_dom_sf"/>
</dbReference>
<dbReference type="PROSITE" id="PS00518">
    <property type="entry name" value="ZF_RING_1"/>
    <property type="match status" value="1"/>
</dbReference>
<feature type="compositionally biased region" description="Basic residues" evidence="8">
    <location>
        <begin position="356"/>
        <end position="369"/>
    </location>
</feature>
<evidence type="ECO:0000256" key="6">
    <source>
        <dbReference type="PROSITE-ProRule" id="PRU00023"/>
    </source>
</evidence>
<dbReference type="SUPFAM" id="SSF57850">
    <property type="entry name" value="RING/U-box"/>
    <property type="match status" value="1"/>
</dbReference>
<feature type="compositionally biased region" description="Acidic residues" evidence="8">
    <location>
        <begin position="245"/>
        <end position="255"/>
    </location>
</feature>
<dbReference type="PRINTS" id="PR01415">
    <property type="entry name" value="ANKYRIN"/>
</dbReference>
<dbReference type="GO" id="GO:0031436">
    <property type="term" value="C:BRCA1-BARD1 complex"/>
    <property type="evidence" value="ECO:0007669"/>
    <property type="project" value="TreeGrafter"/>
</dbReference>
<dbReference type="PANTHER" id="PTHR24171:SF8">
    <property type="entry name" value="BRCA1-ASSOCIATED RING DOMAIN PROTEIN 1"/>
    <property type="match status" value="1"/>
</dbReference>
<dbReference type="Gene3D" id="3.30.40.10">
    <property type="entry name" value="Zinc/RING finger domain, C3HC4 (zinc finger)"/>
    <property type="match status" value="1"/>
</dbReference>
<dbReference type="EMBL" id="WNTK01000010">
    <property type="protein sequence ID" value="KAG9477528.1"/>
    <property type="molecule type" value="Genomic_DNA"/>
</dbReference>
<dbReference type="PROSITE" id="PS50088">
    <property type="entry name" value="ANK_REPEAT"/>
    <property type="match status" value="3"/>
</dbReference>
<dbReference type="Proteomes" id="UP000770717">
    <property type="component" value="Unassembled WGS sequence"/>
</dbReference>
<protein>
    <recommendedName>
        <fullName evidence="13">BRCA1-associated RING domain protein 1</fullName>
    </recommendedName>
</protein>
<evidence type="ECO:0000256" key="5">
    <source>
        <dbReference type="ARBA" id="ARBA00023043"/>
    </source>
</evidence>
<dbReference type="SMART" id="SM00184">
    <property type="entry name" value="RING"/>
    <property type="match status" value="1"/>
</dbReference>
<feature type="repeat" description="ANK" evidence="6">
    <location>
        <begin position="445"/>
        <end position="477"/>
    </location>
</feature>
<evidence type="ECO:0000256" key="3">
    <source>
        <dbReference type="ARBA" id="ARBA00022771"/>
    </source>
</evidence>
<reference evidence="11" key="1">
    <citation type="thesis" date="2020" institute="ProQuest LLC" country="789 East Eisenhower Parkway, Ann Arbor, MI, USA">
        <title>Comparative Genomics and Chromosome Evolution.</title>
        <authorList>
            <person name="Mudd A.B."/>
        </authorList>
    </citation>
    <scope>NUCLEOTIDE SEQUENCE</scope>
    <source>
        <strain evidence="11">HN-11 Male</strain>
        <tissue evidence="11">Kidney and liver</tissue>
    </source>
</reference>
<comment type="caution">
    <text evidence="11">The sequence shown here is derived from an EMBL/GenBank/DDBJ whole genome shotgun (WGS) entry which is preliminary data.</text>
</comment>
<organism evidence="11 12">
    <name type="scientific">Eleutherodactylus coqui</name>
    <name type="common">Puerto Rican coqui</name>
    <dbReference type="NCBI Taxonomy" id="57060"/>
    <lineage>
        <taxon>Eukaryota</taxon>
        <taxon>Metazoa</taxon>
        <taxon>Chordata</taxon>
        <taxon>Craniata</taxon>
        <taxon>Vertebrata</taxon>
        <taxon>Euteleostomi</taxon>
        <taxon>Amphibia</taxon>
        <taxon>Batrachia</taxon>
        <taxon>Anura</taxon>
        <taxon>Neobatrachia</taxon>
        <taxon>Hyloidea</taxon>
        <taxon>Eleutherodactylidae</taxon>
        <taxon>Eleutherodactylinae</taxon>
        <taxon>Eleutherodactylus</taxon>
        <taxon>Eleutherodactylus</taxon>
    </lineage>
</organism>
<feature type="repeat" description="ANK" evidence="6">
    <location>
        <begin position="511"/>
        <end position="543"/>
    </location>
</feature>
<feature type="compositionally biased region" description="Polar residues" evidence="8">
    <location>
        <begin position="345"/>
        <end position="354"/>
    </location>
</feature>
<evidence type="ECO:0008006" key="13">
    <source>
        <dbReference type="Google" id="ProtNLM"/>
    </source>
</evidence>
<dbReference type="SUPFAM" id="SSF48403">
    <property type="entry name" value="Ankyrin repeat"/>
    <property type="match status" value="1"/>
</dbReference>
<feature type="compositionally biased region" description="Basic and acidic residues" evidence="8">
    <location>
        <begin position="406"/>
        <end position="422"/>
    </location>
</feature>
<feature type="compositionally biased region" description="Basic and acidic residues" evidence="8">
    <location>
        <begin position="218"/>
        <end position="231"/>
    </location>
</feature>
<dbReference type="InterPro" id="IPR001357">
    <property type="entry name" value="BRCT_dom"/>
</dbReference>
<evidence type="ECO:0000256" key="7">
    <source>
        <dbReference type="PROSITE-ProRule" id="PRU00175"/>
    </source>
</evidence>
<evidence type="ECO:0000256" key="1">
    <source>
        <dbReference type="ARBA" id="ARBA00022723"/>
    </source>
</evidence>
<dbReference type="GO" id="GO:0008270">
    <property type="term" value="F:zinc ion binding"/>
    <property type="evidence" value="ECO:0007669"/>
    <property type="project" value="UniProtKB-KW"/>
</dbReference>
<name>A0A8J6K1I7_ELECQ</name>
<accession>A0A8J6K1I7</accession>
<feature type="region of interest" description="Disordered" evidence="8">
    <location>
        <begin position="316"/>
        <end position="442"/>
    </location>
</feature>